<organism evidence="7 8">
    <name type="scientific">Thermodesulforhabdus norvegica</name>
    <dbReference type="NCBI Taxonomy" id="39841"/>
    <lineage>
        <taxon>Bacteria</taxon>
        <taxon>Pseudomonadati</taxon>
        <taxon>Thermodesulfobacteriota</taxon>
        <taxon>Syntrophobacteria</taxon>
        <taxon>Syntrophobacterales</taxon>
        <taxon>Thermodesulforhabdaceae</taxon>
        <taxon>Thermodesulforhabdus</taxon>
    </lineage>
</organism>
<evidence type="ECO:0000313" key="8">
    <source>
        <dbReference type="Proteomes" id="UP000199611"/>
    </source>
</evidence>
<evidence type="ECO:0000256" key="4">
    <source>
        <dbReference type="ARBA" id="ARBA00022884"/>
    </source>
</evidence>
<dbReference type="InterPro" id="IPR010149">
    <property type="entry name" value="CRISPR-assoc_prot_Csm2_III-A"/>
</dbReference>
<dbReference type="Pfam" id="PF03750">
    <property type="entry name" value="Csm2_III-A"/>
    <property type="match status" value="1"/>
</dbReference>
<dbReference type="CDD" id="cd09647">
    <property type="entry name" value="Csm2_III-A"/>
    <property type="match status" value="1"/>
</dbReference>
<evidence type="ECO:0000256" key="1">
    <source>
        <dbReference type="ARBA" id="ARBA00003640"/>
    </source>
</evidence>
<keyword evidence="8" id="KW-1185">Reference proteome</keyword>
<dbReference type="EMBL" id="FOUU01000003">
    <property type="protein sequence ID" value="SFM73945.1"/>
    <property type="molecule type" value="Genomic_DNA"/>
</dbReference>
<gene>
    <name evidence="7" type="ORF">SAMN05660836_01323</name>
</gene>
<comment type="similarity">
    <text evidence="2">Belongs to the CRISPR-associated Csm2 family.</text>
</comment>
<proteinExistence type="inferred from homology"/>
<evidence type="ECO:0000256" key="5">
    <source>
        <dbReference type="ARBA" id="ARBA00023118"/>
    </source>
</evidence>
<dbReference type="Proteomes" id="UP000199611">
    <property type="component" value="Unassembled WGS sequence"/>
</dbReference>
<accession>A0A1I4TBB1</accession>
<protein>
    <recommendedName>
        <fullName evidence="3">CRISPR system Cms protein Csm2</fullName>
    </recommendedName>
    <alternativeName>
        <fullName evidence="6">CRISPR type III A-associated protein Csm2</fullName>
    </alternativeName>
</protein>
<evidence type="ECO:0000313" key="7">
    <source>
        <dbReference type="EMBL" id="SFM73945.1"/>
    </source>
</evidence>
<comment type="function">
    <text evidence="1">This subunit may be involved in monitoring complementarity of crRNA and target RNA.</text>
</comment>
<reference evidence="7 8" key="1">
    <citation type="submission" date="2016-10" db="EMBL/GenBank/DDBJ databases">
        <authorList>
            <person name="de Groot N.N."/>
        </authorList>
    </citation>
    <scope>NUCLEOTIDE SEQUENCE [LARGE SCALE GENOMIC DNA]</scope>
    <source>
        <strain evidence="7 8">DSM 9990</strain>
    </source>
</reference>
<keyword evidence="4" id="KW-0694">RNA-binding</keyword>
<dbReference type="STRING" id="39841.SAMN05660836_01323"/>
<evidence type="ECO:0000256" key="3">
    <source>
        <dbReference type="ARBA" id="ARBA00016118"/>
    </source>
</evidence>
<dbReference type="AlphaFoldDB" id="A0A1I4TBB1"/>
<dbReference type="NCBIfam" id="TIGR01870">
    <property type="entry name" value="cas_TM1810_Csm2"/>
    <property type="match status" value="1"/>
</dbReference>
<evidence type="ECO:0000256" key="2">
    <source>
        <dbReference type="ARBA" id="ARBA00006896"/>
    </source>
</evidence>
<dbReference type="RefSeq" id="WP_093394430.1">
    <property type="nucleotide sequence ID" value="NZ_FOUU01000003.1"/>
</dbReference>
<dbReference type="OrthoDB" id="1862673at2"/>
<name>A0A1I4TBB1_9BACT</name>
<dbReference type="GO" id="GO:0003723">
    <property type="term" value="F:RNA binding"/>
    <property type="evidence" value="ECO:0007669"/>
    <property type="project" value="UniProtKB-KW"/>
</dbReference>
<dbReference type="GO" id="GO:0051607">
    <property type="term" value="P:defense response to virus"/>
    <property type="evidence" value="ECO:0007669"/>
    <property type="project" value="UniProtKB-KW"/>
</dbReference>
<keyword evidence="5" id="KW-0051">Antiviral defense</keyword>
<evidence type="ECO:0000256" key="6">
    <source>
        <dbReference type="ARBA" id="ARBA00031723"/>
    </source>
</evidence>
<sequence length="141" mass="16396">MSKQSVKGPLDEHVETFKKELRRLDELTADRLVEIARVVGEDLKVRDIKLNQIRRFLDGVRKVEADLSRRDADFSRVRDKIVLLQPKLAYAAGRHSELRKFAEILEAAVRSGAEKEENFWKLLRFIEGVIAYHRFYGGKES</sequence>